<dbReference type="PANTHER" id="PTHR30329:SF21">
    <property type="entry name" value="LIPOPROTEIN YIAD-RELATED"/>
    <property type="match status" value="1"/>
</dbReference>
<feature type="domain" description="OmpA-like" evidence="10">
    <location>
        <begin position="159"/>
        <end position="278"/>
    </location>
</feature>
<keyword evidence="6 7" id="KW-0472">Membrane</keyword>
<dbReference type="PROSITE" id="PS51123">
    <property type="entry name" value="OMPA_2"/>
    <property type="match status" value="1"/>
</dbReference>
<evidence type="ECO:0000256" key="1">
    <source>
        <dbReference type="ARBA" id="ARBA00004162"/>
    </source>
</evidence>
<dbReference type="InterPro" id="IPR006665">
    <property type="entry name" value="OmpA-like"/>
</dbReference>
<dbReference type="SUPFAM" id="SSF103088">
    <property type="entry name" value="OmpA-like"/>
    <property type="match status" value="1"/>
</dbReference>
<dbReference type="InterPro" id="IPR050330">
    <property type="entry name" value="Bact_OuterMem_StrucFunc"/>
</dbReference>
<evidence type="ECO:0000313" key="11">
    <source>
        <dbReference type="EMBL" id="MYM76000.1"/>
    </source>
</evidence>
<keyword evidence="5" id="KW-1133">Transmembrane helix</keyword>
<feature type="coiled-coil region" evidence="8">
    <location>
        <begin position="111"/>
        <end position="139"/>
    </location>
</feature>
<keyword evidence="11" id="KW-0969">Cilium</keyword>
<comment type="similarity">
    <text evidence="2">Belongs to the MotB family.</text>
</comment>
<proteinExistence type="inferred from homology"/>
<evidence type="ECO:0000256" key="8">
    <source>
        <dbReference type="SAM" id="Coils"/>
    </source>
</evidence>
<dbReference type="PANTHER" id="PTHR30329">
    <property type="entry name" value="STATOR ELEMENT OF FLAGELLAR MOTOR COMPLEX"/>
    <property type="match status" value="1"/>
</dbReference>
<dbReference type="InterPro" id="IPR025713">
    <property type="entry name" value="MotB-like_N_dom"/>
</dbReference>
<evidence type="ECO:0000256" key="6">
    <source>
        <dbReference type="ARBA" id="ARBA00023136"/>
    </source>
</evidence>
<accession>A0A7X4KJW2</accession>
<feature type="region of interest" description="Disordered" evidence="9">
    <location>
        <begin position="295"/>
        <end position="318"/>
    </location>
</feature>
<dbReference type="GO" id="GO:0005886">
    <property type="term" value="C:plasma membrane"/>
    <property type="evidence" value="ECO:0007669"/>
    <property type="project" value="UniProtKB-SubCell"/>
</dbReference>
<sequence length="318" mass="34570">MAEEGLRPIIVKRIKKGGGGHHGGAWKIAYADFVTAMMAFFLLMWLLGSTTKGDLNGISEYFKTPLEVAMSGGSGSGDSSSVIKGGGKDLTRTDGQVKASDDPQVKKTYNLTAAKAALEAEENQRLKALKERIENKIEANPLLKKYKEQLLLDITSEGLRIQIVDEQNRPMFALAKAELQPYTKDILHEIGFVLNDVPNRISLSGHTDSTPYMSDAGYSNWELSADRANASRRELIVGGMQDAKVLRVVGLASAINLDKADPFNPINRRISIVVMNRRAEDNVLRDGRKIEVGDAEDAAEIAPAAAAQGRPSGPPVRK</sequence>
<dbReference type="InterPro" id="IPR036737">
    <property type="entry name" value="OmpA-like_sf"/>
</dbReference>
<evidence type="ECO:0000256" key="5">
    <source>
        <dbReference type="ARBA" id="ARBA00022989"/>
    </source>
</evidence>
<dbReference type="Pfam" id="PF00691">
    <property type="entry name" value="OmpA"/>
    <property type="match status" value="1"/>
</dbReference>
<comment type="subcellular location">
    <subcellularLocation>
        <location evidence="1">Cell membrane</location>
        <topology evidence="1">Single-pass membrane protein</topology>
    </subcellularLocation>
</comment>
<keyword evidence="3" id="KW-1003">Cell membrane</keyword>
<dbReference type="CDD" id="cd07185">
    <property type="entry name" value="OmpA_C-like"/>
    <property type="match status" value="1"/>
</dbReference>
<evidence type="ECO:0000256" key="9">
    <source>
        <dbReference type="SAM" id="MobiDB-lite"/>
    </source>
</evidence>
<evidence type="ECO:0000259" key="10">
    <source>
        <dbReference type="PROSITE" id="PS51123"/>
    </source>
</evidence>
<comment type="caution">
    <text evidence="11">The sequence shown here is derived from an EMBL/GenBank/DDBJ whole genome shotgun (WGS) entry which is preliminary data.</text>
</comment>
<dbReference type="EMBL" id="WWCR01000058">
    <property type="protein sequence ID" value="MYM76000.1"/>
    <property type="molecule type" value="Genomic_DNA"/>
</dbReference>
<evidence type="ECO:0000256" key="3">
    <source>
        <dbReference type="ARBA" id="ARBA00022475"/>
    </source>
</evidence>
<evidence type="ECO:0000256" key="2">
    <source>
        <dbReference type="ARBA" id="ARBA00008914"/>
    </source>
</evidence>
<protein>
    <submittedName>
        <fullName evidence="11">Flagellar motor protein MotB</fullName>
    </submittedName>
</protein>
<dbReference type="AlphaFoldDB" id="A0A7X4KJW2"/>
<reference evidence="11 12" key="1">
    <citation type="submission" date="2019-12" db="EMBL/GenBank/DDBJ databases">
        <title>Novel species isolated from a subtropical stream in China.</title>
        <authorList>
            <person name="Lu H."/>
        </authorList>
    </citation>
    <scope>NUCLEOTIDE SEQUENCE [LARGE SCALE GENOMIC DNA]</scope>
    <source>
        <strain evidence="11 12">FT134W</strain>
    </source>
</reference>
<gene>
    <name evidence="11" type="primary">motB</name>
    <name evidence="11" type="ORF">GTP56_27940</name>
</gene>
<keyword evidence="11" id="KW-0282">Flagellum</keyword>
<evidence type="ECO:0000256" key="4">
    <source>
        <dbReference type="ARBA" id="ARBA00022692"/>
    </source>
</evidence>
<dbReference type="RefSeq" id="WP_161052515.1">
    <property type="nucleotide sequence ID" value="NZ_WWCR01000058.1"/>
</dbReference>
<evidence type="ECO:0000313" key="12">
    <source>
        <dbReference type="Proteomes" id="UP000469734"/>
    </source>
</evidence>
<organism evidence="11 12">
    <name type="scientific">Duganella margarita</name>
    <dbReference type="NCBI Taxonomy" id="2692170"/>
    <lineage>
        <taxon>Bacteria</taxon>
        <taxon>Pseudomonadati</taxon>
        <taxon>Pseudomonadota</taxon>
        <taxon>Betaproteobacteria</taxon>
        <taxon>Burkholderiales</taxon>
        <taxon>Oxalobacteraceae</taxon>
        <taxon>Telluria group</taxon>
        <taxon>Duganella</taxon>
    </lineage>
</organism>
<dbReference type="Pfam" id="PF13677">
    <property type="entry name" value="MotB_plug"/>
    <property type="match status" value="1"/>
</dbReference>
<keyword evidence="8" id="KW-0175">Coiled coil</keyword>
<keyword evidence="4" id="KW-0812">Transmembrane</keyword>
<name>A0A7X4KJW2_9BURK</name>
<dbReference type="Proteomes" id="UP000469734">
    <property type="component" value="Unassembled WGS sequence"/>
</dbReference>
<keyword evidence="11" id="KW-0966">Cell projection</keyword>
<dbReference type="NCBIfam" id="NF006548">
    <property type="entry name" value="PRK09041.1"/>
    <property type="match status" value="1"/>
</dbReference>
<evidence type="ECO:0000256" key="7">
    <source>
        <dbReference type="PROSITE-ProRule" id="PRU00473"/>
    </source>
</evidence>
<dbReference type="Gene3D" id="3.30.1330.60">
    <property type="entry name" value="OmpA-like domain"/>
    <property type="match status" value="1"/>
</dbReference>